<dbReference type="STRING" id="1214101.BN159_1056"/>
<dbReference type="Proteomes" id="UP000008043">
    <property type="component" value="Chromosome"/>
</dbReference>
<gene>
    <name evidence="6" type="ORF">BN159_1056</name>
</gene>
<proteinExistence type="predicted"/>
<dbReference type="Pfam" id="PF25000">
    <property type="entry name" value="DUF7779"/>
    <property type="match status" value="1"/>
</dbReference>
<feature type="region of interest" description="Disordered" evidence="1">
    <location>
        <begin position="205"/>
        <end position="247"/>
    </location>
</feature>
<dbReference type="KEGG" id="sdv:BN159_1056"/>
<dbReference type="eggNOG" id="COG2909">
    <property type="taxonomic scope" value="Bacteria"/>
</dbReference>
<keyword evidence="7" id="KW-1185">Reference proteome</keyword>
<evidence type="ECO:0000259" key="3">
    <source>
        <dbReference type="Pfam" id="PF19916"/>
    </source>
</evidence>
<dbReference type="NCBIfam" id="NF040586">
    <property type="entry name" value="FxSxx_TPR"/>
    <property type="match status" value="1"/>
</dbReference>
<dbReference type="InterPro" id="IPR045431">
    <property type="entry name" value="EAD2"/>
</dbReference>
<feature type="domain" description="Effector-associated" evidence="4">
    <location>
        <begin position="14"/>
        <end position="102"/>
    </location>
</feature>
<reference evidence="6 7" key="1">
    <citation type="journal article" date="2012" name="J. Bacteriol.">
        <title>Genome sequence of the bacterium Streptomyces davawensis JCM 4913 and heterologous production of the unique antibiotic roseoflavin.</title>
        <authorList>
            <person name="Jankowitsch F."/>
            <person name="Schwarz J."/>
            <person name="Ruckert C."/>
            <person name="Gust B."/>
            <person name="Szczepanowski R."/>
            <person name="Blom J."/>
            <person name="Pelzer S."/>
            <person name="Kalinowski J."/>
            <person name="Mack M."/>
        </authorList>
    </citation>
    <scope>NUCLEOTIDE SEQUENCE [LARGE SCALE GENOMIC DNA]</scope>
    <source>
        <strain evidence="7">DSM 101723 / JCM 4913 / KCC S-0913 / 768</strain>
    </source>
</reference>
<sequence>MREEIEERLRRTAVDLLVELDGTWSTEDREQFLSLVLDRLKRTGHLSRQSRPRSQYVALMLLCMRSPLTPNNVPDGLSCLAAVIDLLDPACPECLRMYRLADEWTAVRLLPPGVTDSWEVVQDALQAIRLTIEERRLLVERATSSLSSVLPRHSTTAWSDFLHVAARHRAPAPEPPWMTYLRAASPRTDPEHQQRLEAILEREAPAAGGLPPCPPPQNAPAAAPATNDREQEGSVHEDAGLTPGGGTPAIWGSVPLRNPNFTGRDSLLAVLHERLRKNNAAAVLPSALHGMGGVGKSTLAVEYIYRHLRDYDVVWWIPAERTTEITLSLASLAPQLGIDTGGEATATVARVLEELRRGKPYGRWLLVFDNADNPESVRHYFPSGGPGDVLVTSRNPQWAGVAPPLEVDVFRREESVALLRGRGPEITNDEADRLAQALGDLPLAIVQAAAWRAETGMPADEYLRLLDEKRVELLSLAAPLDYQQPVIAAWNVSLDHLESENPAALRLLQLCAFCAPEAIPRDLFVSHPGGSITPELDAVLRDPIHLGQAIRAIGRFSLARWDFPTRSLQIHRLIQVALISRMTESEQQTMRQGVHLLLSTNDPNDPHNASDWPRYGELYPHVIVSGAVRSTDPYVRKLVINQVIYLLRWGNIEAALQLARSAYESWRSGGGENAPATLEVSKWLGAALASMGRHAESAAVNARVLDAYRRTVGEDHEDTLDAWGNVAIDLRAKGKFAAALELSESVHQRYLRLLGPDDPETLRAAHNLGVSLRLSGEFARARELDTDTLRNKTTTFGQDHVLTLVTWLGLILDIQELDGYQTALTHLRELTGQAARLLGRDNPLSLAAHRHLAVTLRHAGRYEEALAVAERTRAGVIRRYGESGPESVASTLTLAMALREAGKVPAAHDLGAWIHRQYADIYGPVHPHTLSAEMNLALTHRLLGDAEAARAVHERTLADFSRVLGARHPSSVACAINLASDLHALGEYSAAETLDGGTLAVSTDVLGPNHPSTLACGVNLTLDLRAQGHREEAERLLAATMERLTRVLGAEHPLVHRVQARKHRVDCGIDPMPL</sequence>
<evidence type="ECO:0000313" key="7">
    <source>
        <dbReference type="Proteomes" id="UP000008043"/>
    </source>
</evidence>
<dbReference type="RefSeq" id="WP_015655832.1">
    <property type="nucleotide sequence ID" value="NC_020504.1"/>
</dbReference>
<dbReference type="Pfam" id="PF00931">
    <property type="entry name" value="NB-ARC"/>
    <property type="match status" value="1"/>
</dbReference>
<dbReference type="Pfam" id="PF13424">
    <property type="entry name" value="TPR_12"/>
    <property type="match status" value="3"/>
</dbReference>
<evidence type="ECO:0000313" key="6">
    <source>
        <dbReference type="EMBL" id="CCK25435.1"/>
    </source>
</evidence>
<evidence type="ECO:0000259" key="4">
    <source>
        <dbReference type="Pfam" id="PF19956"/>
    </source>
</evidence>
<dbReference type="Pfam" id="PF19956">
    <property type="entry name" value="EAD2"/>
    <property type="match status" value="1"/>
</dbReference>
<dbReference type="PANTHER" id="PTHR46082">
    <property type="entry name" value="ATP/GTP-BINDING PROTEIN-RELATED"/>
    <property type="match status" value="1"/>
</dbReference>
<dbReference type="Gene3D" id="1.25.40.10">
    <property type="entry name" value="Tetratricopeptide repeat domain"/>
    <property type="match status" value="3"/>
</dbReference>
<dbReference type="InterPro" id="IPR045555">
    <property type="entry name" value="VMAP-M0"/>
</dbReference>
<organism evidence="6 7">
    <name type="scientific">Streptomyces davaonensis (strain DSM 101723 / JCM 4913 / KCC S-0913 / 768)</name>
    <dbReference type="NCBI Taxonomy" id="1214101"/>
    <lineage>
        <taxon>Bacteria</taxon>
        <taxon>Bacillati</taxon>
        <taxon>Actinomycetota</taxon>
        <taxon>Actinomycetes</taxon>
        <taxon>Kitasatosporales</taxon>
        <taxon>Streptomycetaceae</taxon>
        <taxon>Streptomyces</taxon>
    </lineage>
</organism>
<dbReference type="InterPro" id="IPR053137">
    <property type="entry name" value="NLR-like"/>
</dbReference>
<dbReference type="Pfam" id="PF19916">
    <property type="entry name" value="VMAP-M0"/>
    <property type="match status" value="1"/>
</dbReference>
<evidence type="ECO:0000259" key="5">
    <source>
        <dbReference type="Pfam" id="PF25000"/>
    </source>
</evidence>
<feature type="domain" description="NB-ARC" evidence="2">
    <location>
        <begin position="271"/>
        <end position="420"/>
    </location>
</feature>
<evidence type="ECO:0000259" key="2">
    <source>
        <dbReference type="Pfam" id="PF00931"/>
    </source>
</evidence>
<dbReference type="PANTHER" id="PTHR46082:SF6">
    <property type="entry name" value="AAA+ ATPASE DOMAIN-CONTAINING PROTEIN-RELATED"/>
    <property type="match status" value="1"/>
</dbReference>
<evidence type="ECO:0000256" key="1">
    <source>
        <dbReference type="SAM" id="MobiDB-lite"/>
    </source>
</evidence>
<dbReference type="InterPro" id="IPR002182">
    <property type="entry name" value="NB-ARC"/>
</dbReference>
<dbReference type="AlphaFoldDB" id="K4QX83"/>
<feature type="domain" description="DUF7779" evidence="5">
    <location>
        <begin position="497"/>
        <end position="586"/>
    </location>
</feature>
<dbReference type="EMBL" id="HE971709">
    <property type="protein sequence ID" value="CCK25435.1"/>
    <property type="molecule type" value="Genomic_DNA"/>
</dbReference>
<dbReference type="InterPro" id="IPR056681">
    <property type="entry name" value="DUF7779"/>
</dbReference>
<dbReference type="SUPFAM" id="SSF52540">
    <property type="entry name" value="P-loop containing nucleoside triphosphate hydrolases"/>
    <property type="match status" value="1"/>
</dbReference>
<dbReference type="GO" id="GO:0043531">
    <property type="term" value="F:ADP binding"/>
    <property type="evidence" value="ECO:0007669"/>
    <property type="project" value="InterPro"/>
</dbReference>
<feature type="compositionally biased region" description="Basic and acidic residues" evidence="1">
    <location>
        <begin position="227"/>
        <end position="239"/>
    </location>
</feature>
<accession>K4QX83</accession>
<feature type="domain" description="vWA-MoxR associated protein middle region 0" evidence="3">
    <location>
        <begin position="116"/>
        <end position="207"/>
    </location>
</feature>
<dbReference type="Gene3D" id="3.40.50.300">
    <property type="entry name" value="P-loop containing nucleotide triphosphate hydrolases"/>
    <property type="match status" value="1"/>
</dbReference>
<name>K4QX83_STRDJ</name>
<protein>
    <submittedName>
        <fullName evidence="6">Uncharacterized protein</fullName>
    </submittedName>
</protein>
<dbReference type="SUPFAM" id="SSF48452">
    <property type="entry name" value="TPR-like"/>
    <property type="match status" value="2"/>
</dbReference>
<dbReference type="PATRIC" id="fig|1214101.3.peg.1068"/>
<dbReference type="InterPro" id="IPR011990">
    <property type="entry name" value="TPR-like_helical_dom_sf"/>
</dbReference>
<dbReference type="InterPro" id="IPR027417">
    <property type="entry name" value="P-loop_NTPase"/>
</dbReference>
<dbReference type="Pfam" id="PF13374">
    <property type="entry name" value="TPR_10"/>
    <property type="match status" value="1"/>
</dbReference>
<dbReference type="HOGENOM" id="CLU_000288_125_8_11"/>